<proteinExistence type="predicted"/>
<accession>A0A8E6B6U4</accession>
<dbReference type="InterPro" id="IPR050124">
    <property type="entry name" value="tRNA_CCA-adding_enzyme"/>
</dbReference>
<protein>
    <submittedName>
        <fullName evidence="2">AAA family ATPase</fullName>
    </submittedName>
</protein>
<keyword evidence="1" id="KW-0547">Nucleotide-binding</keyword>
<evidence type="ECO:0000313" key="3">
    <source>
        <dbReference type="Proteomes" id="UP000676194"/>
    </source>
</evidence>
<name>A0A8E6B6U4_9BACT</name>
<dbReference type="SUPFAM" id="SSF109604">
    <property type="entry name" value="HD-domain/PDEase-like"/>
    <property type="match status" value="1"/>
</dbReference>
<dbReference type="Pfam" id="PF13671">
    <property type="entry name" value="AAA_33"/>
    <property type="match status" value="1"/>
</dbReference>
<dbReference type="PANTHER" id="PTHR47545:SF1">
    <property type="entry name" value="MULTIFUNCTIONAL CCA PROTEIN"/>
    <property type="match status" value="1"/>
</dbReference>
<dbReference type="SUPFAM" id="SSF52540">
    <property type="entry name" value="P-loop containing nucleoside triphosphate hydrolases"/>
    <property type="match status" value="1"/>
</dbReference>
<dbReference type="InterPro" id="IPR027417">
    <property type="entry name" value="P-loop_NTPase"/>
</dbReference>
<evidence type="ECO:0000256" key="1">
    <source>
        <dbReference type="ARBA" id="ARBA00022741"/>
    </source>
</evidence>
<dbReference type="KEGG" id="tsph:KIH39_03355"/>
<reference evidence="2" key="1">
    <citation type="submission" date="2021-05" db="EMBL/GenBank/DDBJ databases">
        <title>Complete genome sequence of the cellulolytic planctomycete Telmatocola sphagniphila SP2T and characterization of the first cellulase from planctomycetes.</title>
        <authorList>
            <person name="Rakitin A.L."/>
            <person name="Beletsky A.V."/>
            <person name="Naumoff D.G."/>
            <person name="Kulichevskaya I.S."/>
            <person name="Mardanov A.V."/>
            <person name="Ravin N.V."/>
            <person name="Dedysh S.N."/>
        </authorList>
    </citation>
    <scope>NUCLEOTIDE SEQUENCE</scope>
    <source>
        <strain evidence="2">SP2T</strain>
    </source>
</reference>
<organism evidence="2 3">
    <name type="scientific">Telmatocola sphagniphila</name>
    <dbReference type="NCBI Taxonomy" id="1123043"/>
    <lineage>
        <taxon>Bacteria</taxon>
        <taxon>Pseudomonadati</taxon>
        <taxon>Planctomycetota</taxon>
        <taxon>Planctomycetia</taxon>
        <taxon>Gemmatales</taxon>
        <taxon>Gemmataceae</taxon>
    </lineage>
</organism>
<dbReference type="Gene3D" id="1.10.3090.10">
    <property type="entry name" value="cca-adding enzyme, domain 2"/>
    <property type="match status" value="1"/>
</dbReference>
<dbReference type="InterPro" id="IPR003607">
    <property type="entry name" value="HD/PDEase_dom"/>
</dbReference>
<gene>
    <name evidence="2" type="ORF">KIH39_03355</name>
</gene>
<dbReference type="Gene3D" id="3.40.50.300">
    <property type="entry name" value="P-loop containing nucleotide triphosphate hydrolases"/>
    <property type="match status" value="1"/>
</dbReference>
<keyword evidence="3" id="KW-1185">Reference proteome</keyword>
<dbReference type="CDD" id="cd00077">
    <property type="entry name" value="HDc"/>
    <property type="match status" value="1"/>
</dbReference>
<dbReference type="EMBL" id="CP074694">
    <property type="protein sequence ID" value="QVL32967.1"/>
    <property type="molecule type" value="Genomic_DNA"/>
</dbReference>
<dbReference type="GO" id="GO:0000166">
    <property type="term" value="F:nucleotide binding"/>
    <property type="evidence" value="ECO:0007669"/>
    <property type="project" value="UniProtKB-KW"/>
</dbReference>
<sequence length="370" mass="42845">MTPAFPPCPQPPEWKIDWATLDMLPWIRDLQSCPQNPQRHAEGDVWTHVHMVCEAMASLPAWRELPETERYILFTAALLHDVAKPICTRVEPDGSISSRGHSWRGAVRARQILWKRGIPFILREQITGLIRHHLVPFFVSQSEAPERIVIEVSQSARCDWLSLLAESDARGRICPDPDNLLKQIADFREIAKRLGCYSSHYAFNGDAERFNFFQVENMENPPKKSEGLEIIMMSGLPGAGKDFWIQKHFPDMKMISVDALRHQNGQSINDTHSAILAKAREIAREELEAHHSFIFNGTNLTRHARKDCIRLFAQYGVRVRLVYVETSFQRLLNQNRSRKKRVPDQVIERLLDRWEVPDRTEGHEVEWVIH</sequence>
<dbReference type="PANTHER" id="PTHR47545">
    <property type="entry name" value="MULTIFUNCTIONAL CCA PROTEIN"/>
    <property type="match status" value="1"/>
</dbReference>
<dbReference type="RefSeq" id="WP_213497857.1">
    <property type="nucleotide sequence ID" value="NZ_CP074694.1"/>
</dbReference>
<evidence type="ECO:0000313" key="2">
    <source>
        <dbReference type="EMBL" id="QVL32967.1"/>
    </source>
</evidence>
<dbReference type="Proteomes" id="UP000676194">
    <property type="component" value="Chromosome"/>
</dbReference>
<dbReference type="AlphaFoldDB" id="A0A8E6B6U4"/>